<dbReference type="GO" id="GO:0051301">
    <property type="term" value="P:cell division"/>
    <property type="evidence" value="ECO:0007669"/>
    <property type="project" value="InterPro"/>
</dbReference>
<evidence type="ECO:0000256" key="4">
    <source>
        <dbReference type="ARBA" id="ARBA00022989"/>
    </source>
</evidence>
<dbReference type="EMBL" id="NFLJ01000031">
    <property type="protein sequence ID" value="OUQ33388.1"/>
    <property type="molecule type" value="Genomic_DNA"/>
</dbReference>
<protein>
    <submittedName>
        <fullName evidence="7">Stage V sporulation protein E</fullName>
    </submittedName>
</protein>
<evidence type="ECO:0000256" key="5">
    <source>
        <dbReference type="ARBA" id="ARBA00023136"/>
    </source>
</evidence>
<feature type="transmembrane region" description="Helical" evidence="6">
    <location>
        <begin position="337"/>
        <end position="361"/>
    </location>
</feature>
<name>A0A1Y4SU09_9FIRM</name>
<dbReference type="GO" id="GO:0032153">
    <property type="term" value="C:cell division site"/>
    <property type="evidence" value="ECO:0007669"/>
    <property type="project" value="TreeGrafter"/>
</dbReference>
<dbReference type="RefSeq" id="WP_087358960.1">
    <property type="nucleotide sequence ID" value="NZ_NFLJ01000031.1"/>
</dbReference>
<keyword evidence="4 6" id="KW-1133">Transmembrane helix</keyword>
<comment type="caution">
    <text evidence="7">The sequence shown here is derived from an EMBL/GenBank/DDBJ whole genome shotgun (WGS) entry which is preliminary data.</text>
</comment>
<dbReference type="OrthoDB" id="9768187at2"/>
<dbReference type="PROSITE" id="PS51257">
    <property type="entry name" value="PROKAR_LIPOPROTEIN"/>
    <property type="match status" value="1"/>
</dbReference>
<organism evidence="7 8">
    <name type="scientific">Massilimicrobiota timonensis</name>
    <dbReference type="NCBI Taxonomy" id="1776392"/>
    <lineage>
        <taxon>Bacteria</taxon>
        <taxon>Bacillati</taxon>
        <taxon>Bacillota</taxon>
        <taxon>Erysipelotrichia</taxon>
        <taxon>Erysipelotrichales</taxon>
        <taxon>Erysipelotrichaceae</taxon>
        <taxon>Massilimicrobiota</taxon>
    </lineage>
</organism>
<evidence type="ECO:0000313" key="8">
    <source>
        <dbReference type="Proteomes" id="UP000195305"/>
    </source>
</evidence>
<feature type="transmembrane region" description="Helical" evidence="6">
    <location>
        <begin position="367"/>
        <end position="388"/>
    </location>
</feature>
<proteinExistence type="predicted"/>
<feature type="transmembrane region" description="Helical" evidence="6">
    <location>
        <begin position="174"/>
        <end position="199"/>
    </location>
</feature>
<sequence>MERIKKLCYEQPLICIICVLAVISCFAILSATPMISNKVGNPETLWIKQGVFYVISAIMVFIIYKIGKEQIYDKIWIIYWILMVLLIILAIEHFIWTRLWPGHHIIPLVNTSGGATSWFNFPLLSIQPSEFMKIAIVVALARVTKEHNDYYLIHTTESELQYIWKCMKVVVPPALLVLLQNDTGVVLIILVGAAFVIFSSGLRNQWFIFGLSLVAVILIVGAYLFIYQPEIFEKLLSSHQVDRFYGWLDPEGTYNKEGFQLFNSLLSYGSAGWFGHGFQSVIKVFPEAQTDFIFAVILTNYGFIGGFITIAAIVALDIIILKIGLDSTNAQDKFMTIGIIGMLLFQQIWNMGMILGLLPITGITLPFISYGGSSLLSYMIAIALFIDINTQNNIMKNRSVIQ</sequence>
<dbReference type="GO" id="GO:0005886">
    <property type="term" value="C:plasma membrane"/>
    <property type="evidence" value="ECO:0007669"/>
    <property type="project" value="TreeGrafter"/>
</dbReference>
<gene>
    <name evidence="7" type="ORF">B5E75_10355</name>
</gene>
<dbReference type="GO" id="GO:0015648">
    <property type="term" value="F:lipid-linked peptidoglycan transporter activity"/>
    <property type="evidence" value="ECO:0007669"/>
    <property type="project" value="TreeGrafter"/>
</dbReference>
<feature type="transmembrane region" description="Helical" evidence="6">
    <location>
        <begin position="46"/>
        <end position="64"/>
    </location>
</feature>
<comment type="subcellular location">
    <subcellularLocation>
        <location evidence="1">Membrane</location>
        <topology evidence="1">Multi-pass membrane protein</topology>
    </subcellularLocation>
</comment>
<keyword evidence="2 6" id="KW-0812">Transmembrane</keyword>
<evidence type="ECO:0000256" key="1">
    <source>
        <dbReference type="ARBA" id="ARBA00004141"/>
    </source>
</evidence>
<evidence type="ECO:0000256" key="6">
    <source>
        <dbReference type="SAM" id="Phobius"/>
    </source>
</evidence>
<reference evidence="7 8" key="1">
    <citation type="journal article" date="2018" name="BMC Genomics">
        <title>Whole genome sequencing and function prediction of 133 gut anaerobes isolated from chicken caecum in pure cultures.</title>
        <authorList>
            <person name="Medvecky M."/>
            <person name="Cejkova D."/>
            <person name="Polansky O."/>
            <person name="Karasova D."/>
            <person name="Kubasova T."/>
            <person name="Cizek A."/>
            <person name="Rychlik I."/>
        </authorList>
    </citation>
    <scope>NUCLEOTIDE SEQUENCE [LARGE SCALE GENOMIC DNA]</scope>
    <source>
        <strain evidence="7 8">An13</strain>
    </source>
</reference>
<dbReference type="PANTHER" id="PTHR30474">
    <property type="entry name" value="CELL CYCLE PROTEIN"/>
    <property type="match status" value="1"/>
</dbReference>
<feature type="transmembrane region" description="Helical" evidence="6">
    <location>
        <begin position="206"/>
        <end position="226"/>
    </location>
</feature>
<dbReference type="Proteomes" id="UP000195305">
    <property type="component" value="Unassembled WGS sequence"/>
</dbReference>
<evidence type="ECO:0000256" key="3">
    <source>
        <dbReference type="ARBA" id="ARBA00022960"/>
    </source>
</evidence>
<dbReference type="GO" id="GO:0008360">
    <property type="term" value="P:regulation of cell shape"/>
    <property type="evidence" value="ECO:0007669"/>
    <property type="project" value="UniProtKB-KW"/>
</dbReference>
<feature type="transmembrane region" description="Helical" evidence="6">
    <location>
        <begin position="76"/>
        <end position="96"/>
    </location>
</feature>
<dbReference type="AlphaFoldDB" id="A0A1Y4SU09"/>
<dbReference type="PROSITE" id="PS00428">
    <property type="entry name" value="FTSW_RODA_SPOVE"/>
    <property type="match status" value="1"/>
</dbReference>
<evidence type="ECO:0000256" key="2">
    <source>
        <dbReference type="ARBA" id="ARBA00022692"/>
    </source>
</evidence>
<keyword evidence="8" id="KW-1185">Reference proteome</keyword>
<dbReference type="Pfam" id="PF01098">
    <property type="entry name" value="FTSW_RODA_SPOVE"/>
    <property type="match status" value="1"/>
</dbReference>
<dbReference type="PANTHER" id="PTHR30474:SF1">
    <property type="entry name" value="PEPTIDOGLYCAN GLYCOSYLTRANSFERASE MRDB"/>
    <property type="match status" value="1"/>
</dbReference>
<dbReference type="InterPro" id="IPR001182">
    <property type="entry name" value="FtsW/RodA"/>
</dbReference>
<accession>A0A1Y4SU09</accession>
<evidence type="ECO:0000313" key="7">
    <source>
        <dbReference type="EMBL" id="OUQ33388.1"/>
    </source>
</evidence>
<keyword evidence="5 6" id="KW-0472">Membrane</keyword>
<feature type="transmembrane region" description="Helical" evidence="6">
    <location>
        <begin position="12"/>
        <end position="34"/>
    </location>
</feature>
<dbReference type="InterPro" id="IPR018365">
    <property type="entry name" value="Cell_cycle_FtsW-rel_CS"/>
</dbReference>
<keyword evidence="3" id="KW-0133">Cell shape</keyword>
<feature type="transmembrane region" description="Helical" evidence="6">
    <location>
        <begin position="292"/>
        <end position="325"/>
    </location>
</feature>